<feature type="region of interest" description="Disordered" evidence="1">
    <location>
        <begin position="61"/>
        <end position="96"/>
    </location>
</feature>
<evidence type="ECO:0008006" key="4">
    <source>
        <dbReference type="Google" id="ProtNLM"/>
    </source>
</evidence>
<dbReference type="Pfam" id="PF13384">
    <property type="entry name" value="HTH_23"/>
    <property type="match status" value="1"/>
</dbReference>
<evidence type="ECO:0000313" key="2">
    <source>
        <dbReference type="EMBL" id="KAL0077449.1"/>
    </source>
</evidence>
<evidence type="ECO:0000313" key="3">
    <source>
        <dbReference type="Proteomes" id="UP001448207"/>
    </source>
</evidence>
<name>A0ABR3AQC1_PHYBL</name>
<proteinExistence type="predicted"/>
<reference evidence="2 3" key="1">
    <citation type="submission" date="2024-04" db="EMBL/GenBank/DDBJ databases">
        <title>Symmetric and asymmetric DNA N6-adenine methylation regulates different biological responses in Mucorales.</title>
        <authorList>
            <consortium name="Lawrence Berkeley National Laboratory"/>
            <person name="Lax C."/>
            <person name="Mondo S.J."/>
            <person name="Osorio-Concepcion M."/>
            <person name="Muszewska A."/>
            <person name="Corrochano-Luque M."/>
            <person name="Gutierrez G."/>
            <person name="Riley R."/>
            <person name="Lipzen A."/>
            <person name="Guo J."/>
            <person name="Hundley H."/>
            <person name="Amirebrahimi M."/>
            <person name="Ng V."/>
            <person name="Lorenzo-Gutierrez D."/>
            <person name="Binder U."/>
            <person name="Yang J."/>
            <person name="Song Y."/>
            <person name="Canovas D."/>
            <person name="Navarro E."/>
            <person name="Freitag M."/>
            <person name="Gabaldon T."/>
            <person name="Grigoriev I.V."/>
            <person name="Corrochano L.M."/>
            <person name="Nicolas F.E."/>
            <person name="Garre V."/>
        </authorList>
    </citation>
    <scope>NUCLEOTIDE SEQUENCE [LARGE SCALE GENOMIC DNA]</scope>
    <source>
        <strain evidence="2 3">L51</strain>
    </source>
</reference>
<accession>A0ABR3AQC1</accession>
<comment type="caution">
    <text evidence="2">The sequence shown here is derived from an EMBL/GenBank/DDBJ whole genome shotgun (WGS) entry which is preliminary data.</text>
</comment>
<dbReference type="SUPFAM" id="SSF46689">
    <property type="entry name" value="Homeodomain-like"/>
    <property type="match status" value="1"/>
</dbReference>
<keyword evidence="3" id="KW-1185">Reference proteome</keyword>
<dbReference type="Proteomes" id="UP001448207">
    <property type="component" value="Unassembled WGS sequence"/>
</dbReference>
<dbReference type="InterPro" id="IPR009057">
    <property type="entry name" value="Homeodomain-like_sf"/>
</dbReference>
<protein>
    <recommendedName>
        <fullName evidence="4">Homeodomain-like DNA binding domain-containing transcription factor</fullName>
    </recommendedName>
</protein>
<organism evidence="2 3">
    <name type="scientific">Phycomyces blakesleeanus</name>
    <dbReference type="NCBI Taxonomy" id="4837"/>
    <lineage>
        <taxon>Eukaryota</taxon>
        <taxon>Fungi</taxon>
        <taxon>Fungi incertae sedis</taxon>
        <taxon>Mucoromycota</taxon>
        <taxon>Mucoromycotina</taxon>
        <taxon>Mucoromycetes</taxon>
        <taxon>Mucorales</taxon>
        <taxon>Phycomycetaceae</taxon>
        <taxon>Phycomyces</taxon>
    </lineage>
</organism>
<gene>
    <name evidence="2" type="ORF">J3Q64DRAFT_1852524</name>
</gene>
<dbReference type="InterPro" id="IPR036388">
    <property type="entry name" value="WH-like_DNA-bd_sf"/>
</dbReference>
<dbReference type="EMBL" id="JBCLYO010000028">
    <property type="protein sequence ID" value="KAL0077449.1"/>
    <property type="molecule type" value="Genomic_DNA"/>
</dbReference>
<dbReference type="Gene3D" id="1.10.10.10">
    <property type="entry name" value="Winged helix-like DNA-binding domain superfamily/Winged helix DNA-binding domain"/>
    <property type="match status" value="1"/>
</dbReference>
<sequence>MSENSESGNLRKIQKKSDFEKGIIIGRFKCGMTIMEIAEAEGVPRSTVGYIIKKYVDTGTVANRKPPGRPKAAPTMALSPSSDSGRFSIGTDDDTE</sequence>
<evidence type="ECO:0000256" key="1">
    <source>
        <dbReference type="SAM" id="MobiDB-lite"/>
    </source>
</evidence>